<evidence type="ECO:0000259" key="1">
    <source>
        <dbReference type="Pfam" id="PF07484"/>
    </source>
</evidence>
<feature type="domain" description="Phage tail collar" evidence="1">
    <location>
        <begin position="6"/>
        <end position="62"/>
    </location>
</feature>
<dbReference type="SUPFAM" id="SSF88874">
    <property type="entry name" value="Receptor-binding domain of short tail fibre protein gp12"/>
    <property type="match status" value="1"/>
</dbReference>
<gene>
    <name evidence="2" type="ORF">GCM10023095_30600</name>
</gene>
<comment type="caution">
    <text evidence="2">The sequence shown here is derived from an EMBL/GenBank/DDBJ whole genome shotgun (WGS) entry which is preliminary data.</text>
</comment>
<protein>
    <submittedName>
        <fullName evidence="2">Tail fiber protein</fullName>
    </submittedName>
</protein>
<dbReference type="Gene3D" id="3.90.1340.10">
    <property type="entry name" value="Phage tail collar domain"/>
    <property type="match status" value="1"/>
</dbReference>
<evidence type="ECO:0000313" key="2">
    <source>
        <dbReference type="EMBL" id="GAA4503801.1"/>
    </source>
</evidence>
<sequence length="177" mass="18426">MDAYLGEIRLFAGNFAPYGWAFCDGQILPIAQYQALFSILGTTYGGNGTSTFGLPDLRGRAPMHWGQGPGLSARALGQQVGSSSVTLSAAQIPNHNHQACAVSGVGQADQGPQGASWAQSGLGRQTIPLYASGSQLTQMSPQALAAAGSSDPHNNMQPYLGLNFIICLDDGEYPTHG</sequence>
<proteinExistence type="predicted"/>
<dbReference type="InterPro" id="IPR037053">
    <property type="entry name" value="Phage_tail_collar_dom_sf"/>
</dbReference>
<evidence type="ECO:0000313" key="3">
    <source>
        <dbReference type="Proteomes" id="UP001501321"/>
    </source>
</evidence>
<organism evidence="2 3">
    <name type="scientific">Pseudaeromonas paramecii</name>
    <dbReference type="NCBI Taxonomy" id="2138166"/>
    <lineage>
        <taxon>Bacteria</taxon>
        <taxon>Pseudomonadati</taxon>
        <taxon>Pseudomonadota</taxon>
        <taxon>Gammaproteobacteria</taxon>
        <taxon>Aeromonadales</taxon>
        <taxon>Aeromonadaceae</taxon>
        <taxon>Pseudaeromonas</taxon>
    </lineage>
</organism>
<keyword evidence="3" id="KW-1185">Reference proteome</keyword>
<dbReference type="Proteomes" id="UP001501321">
    <property type="component" value="Unassembled WGS sequence"/>
</dbReference>
<reference evidence="3" key="1">
    <citation type="journal article" date="2019" name="Int. J. Syst. Evol. Microbiol.">
        <title>The Global Catalogue of Microorganisms (GCM) 10K type strain sequencing project: providing services to taxonomists for standard genome sequencing and annotation.</title>
        <authorList>
            <consortium name="The Broad Institute Genomics Platform"/>
            <consortium name="The Broad Institute Genome Sequencing Center for Infectious Disease"/>
            <person name="Wu L."/>
            <person name="Ma J."/>
        </authorList>
    </citation>
    <scope>NUCLEOTIDE SEQUENCE [LARGE SCALE GENOMIC DNA]</scope>
    <source>
        <strain evidence="3">JCM 32226</strain>
    </source>
</reference>
<dbReference type="Pfam" id="PF07484">
    <property type="entry name" value="Collar"/>
    <property type="match status" value="1"/>
</dbReference>
<dbReference type="RefSeq" id="WP_345014692.1">
    <property type="nucleotide sequence ID" value="NZ_BAABFC010000028.1"/>
</dbReference>
<name>A0ABP8QLS1_9GAMM</name>
<dbReference type="InterPro" id="IPR011083">
    <property type="entry name" value="Phage_tail_collar_dom"/>
</dbReference>
<accession>A0ABP8QLS1</accession>
<dbReference type="EMBL" id="BAABFC010000028">
    <property type="protein sequence ID" value="GAA4503801.1"/>
    <property type="molecule type" value="Genomic_DNA"/>
</dbReference>